<accession>A0A7W7RR07</accession>
<keyword evidence="3" id="KW-1185">Reference proteome</keyword>
<proteinExistence type="predicted"/>
<dbReference type="Proteomes" id="UP000534286">
    <property type="component" value="Unassembled WGS sequence"/>
</dbReference>
<evidence type="ECO:0000313" key="3">
    <source>
        <dbReference type="Proteomes" id="UP000534286"/>
    </source>
</evidence>
<evidence type="ECO:0000313" key="2">
    <source>
        <dbReference type="EMBL" id="MBB4936558.1"/>
    </source>
</evidence>
<feature type="region of interest" description="Disordered" evidence="1">
    <location>
        <begin position="1"/>
        <end position="20"/>
    </location>
</feature>
<gene>
    <name evidence="2" type="ORF">FHR32_000863</name>
</gene>
<protein>
    <submittedName>
        <fullName evidence="2">Lipocalin</fullName>
    </submittedName>
</protein>
<evidence type="ECO:0000256" key="1">
    <source>
        <dbReference type="SAM" id="MobiDB-lite"/>
    </source>
</evidence>
<feature type="compositionally biased region" description="Basic and acidic residues" evidence="1">
    <location>
        <begin position="1"/>
        <end position="18"/>
    </location>
</feature>
<organism evidence="2 3">
    <name type="scientific">Streptosporangium album</name>
    <dbReference type="NCBI Taxonomy" id="47479"/>
    <lineage>
        <taxon>Bacteria</taxon>
        <taxon>Bacillati</taxon>
        <taxon>Actinomycetota</taxon>
        <taxon>Actinomycetes</taxon>
        <taxon>Streptosporangiales</taxon>
        <taxon>Streptosporangiaceae</taxon>
        <taxon>Streptosporangium</taxon>
    </lineage>
</organism>
<comment type="caution">
    <text evidence="2">The sequence shown here is derived from an EMBL/GenBank/DDBJ whole genome shotgun (WGS) entry which is preliminary data.</text>
</comment>
<dbReference type="RefSeq" id="WP_281391037.1">
    <property type="nucleotide sequence ID" value="NZ_BAABEK010000149.1"/>
</dbReference>
<name>A0A7W7RR07_9ACTN</name>
<sequence>MPVDECHQGTARHDRRDSSGIAGRVCNRCNRDPDYMLSFA</sequence>
<dbReference type="AlphaFoldDB" id="A0A7W7RR07"/>
<reference evidence="2 3" key="1">
    <citation type="submission" date="2020-08" db="EMBL/GenBank/DDBJ databases">
        <title>Sequencing the genomes of 1000 actinobacteria strains.</title>
        <authorList>
            <person name="Klenk H.-P."/>
        </authorList>
    </citation>
    <scope>NUCLEOTIDE SEQUENCE [LARGE SCALE GENOMIC DNA]</scope>
    <source>
        <strain evidence="2 3">DSM 43023</strain>
    </source>
</reference>
<dbReference type="EMBL" id="JACHJU010000001">
    <property type="protein sequence ID" value="MBB4936558.1"/>
    <property type="molecule type" value="Genomic_DNA"/>
</dbReference>